<feature type="compositionally biased region" description="Basic residues" evidence="3">
    <location>
        <begin position="907"/>
        <end position="924"/>
    </location>
</feature>
<dbReference type="eggNOG" id="ENOG502QY03">
    <property type="taxonomic scope" value="Eukaryota"/>
</dbReference>
<feature type="compositionally biased region" description="Basic residues" evidence="3">
    <location>
        <begin position="849"/>
        <end position="875"/>
    </location>
</feature>
<dbReference type="EMBL" id="LT615248">
    <property type="protein sequence ID" value="SCO67824.1"/>
    <property type="molecule type" value="Genomic_DNA"/>
</dbReference>
<feature type="region of interest" description="Disordered" evidence="3">
    <location>
        <begin position="673"/>
        <end position="717"/>
    </location>
</feature>
<dbReference type="CDD" id="cd00306">
    <property type="entry name" value="Peptidases_S8_S53"/>
    <property type="match status" value="1"/>
</dbReference>
<dbReference type="VEuPathDB" id="PlasmoDB:PVP01_1026700"/>
<dbReference type="InterPro" id="IPR036852">
    <property type="entry name" value="Peptidase_S8/S53_dom_sf"/>
</dbReference>
<evidence type="ECO:0000256" key="3">
    <source>
        <dbReference type="SAM" id="MobiDB-lite"/>
    </source>
</evidence>
<dbReference type="VEuPathDB" id="PlasmoDB:PVX_097925"/>
<organism evidence="4 5">
    <name type="scientific">Plasmodium vivax</name>
    <name type="common">malaria parasite P. vivax</name>
    <dbReference type="NCBI Taxonomy" id="5855"/>
    <lineage>
        <taxon>Eukaryota</taxon>
        <taxon>Sar</taxon>
        <taxon>Alveolata</taxon>
        <taxon>Apicomplexa</taxon>
        <taxon>Aconoidasida</taxon>
        <taxon>Haemosporida</taxon>
        <taxon>Plasmodiidae</taxon>
        <taxon>Plasmodium</taxon>
        <taxon>Plasmodium (Plasmodium)</taxon>
    </lineage>
</organism>
<feature type="region of interest" description="Disordered" evidence="3">
    <location>
        <begin position="604"/>
        <end position="626"/>
    </location>
</feature>
<dbReference type="GO" id="GO:0006508">
    <property type="term" value="P:proteolysis"/>
    <property type="evidence" value="ECO:0007669"/>
    <property type="project" value="InterPro"/>
</dbReference>
<evidence type="ECO:0000256" key="2">
    <source>
        <dbReference type="ARBA" id="ARBA00023619"/>
    </source>
</evidence>
<dbReference type="VEuPathDB" id="PlasmoDB:PVPAM_100033100"/>
<dbReference type="GO" id="GO:0004252">
    <property type="term" value="F:serine-type endopeptidase activity"/>
    <property type="evidence" value="ECO:0007669"/>
    <property type="project" value="UniProtKB-EC"/>
</dbReference>
<evidence type="ECO:0000313" key="4">
    <source>
        <dbReference type="EMBL" id="SCO67824.1"/>
    </source>
</evidence>
<dbReference type="SUPFAM" id="SSF52743">
    <property type="entry name" value="Subtilisin-like"/>
    <property type="match status" value="1"/>
</dbReference>
<accession>A0A1G4GYY3</accession>
<feature type="region of interest" description="Disordered" evidence="3">
    <location>
        <begin position="766"/>
        <end position="825"/>
    </location>
</feature>
<dbReference type="Gene3D" id="3.40.50.200">
    <property type="entry name" value="Peptidase S8/S53 domain"/>
    <property type="match status" value="1"/>
</dbReference>
<dbReference type="Proteomes" id="UP000196402">
    <property type="component" value="Chromosome 10"/>
</dbReference>
<proteinExistence type="predicted"/>
<feature type="compositionally biased region" description="Basic and acidic residues" evidence="3">
    <location>
        <begin position="789"/>
        <end position="804"/>
    </location>
</feature>
<reference evidence="4 5" key="1">
    <citation type="submission" date="2016-07" db="EMBL/GenBank/DDBJ databases">
        <authorList>
            <consortium name="Pathogen Informatics"/>
        </authorList>
    </citation>
    <scope>NUCLEOTIDE SEQUENCE [LARGE SCALE GENOMIC DNA]</scope>
</reference>
<name>A0A1G4GYY3_PLAVI</name>
<feature type="region of interest" description="Disordered" evidence="3">
    <location>
        <begin position="842"/>
        <end position="924"/>
    </location>
</feature>
<sequence>MPFTKERQRHVVVATIFCHLAALLLFGGDATVHRCRRGSEPLQRTVNGRVLLEGQVGSLADELHNYSKTNLSIPSFVQVKLKDSYDRKIRRGGATPEGNYHIPNCDDTDGSANFLKKMYRSIKAFLRITSHEKSWCLKYERFRRVRRDFVYVVQSSLSVGRTRVCLIDTGVDLKDEVVGHFVRMSRGGLNQGGDNPGEQNERRADGINTQRCNEKNYASCQSSDVHDEDMHGTFIANTVIRRDLLMKGGAYKRGVDLIVCNAFAKSFGNAVKNSHLVPLIKCLEMCKERGAKVIHVGYNVQGESEQLVKLMEELQREEIIVVSPSLQVYHRNGGETNSKKEHLEEPSTQKMYPASFADTFENVFSVGALRNSPQGGLVPILGNANPRGEKPKGEQLHKRENTTLFSFSYGKTFPFGRSPPSMVEDAQAYASADFVNALVMIFNVNPKLSMKRVRLILERSIGRRSELKGLSKWGGYLDPFKLIAETLKERNELCGRFFRELGGNLEEGGGGLLGGGLLGGGLPRGEATEHLGDWVERPPNDEDQRSCGEATTGEATPRLDAAFPPQGGELEEIERQFEEEAVRGLDHHNLGYYHTDAISKWAEDFPDGGAAPSEGPPSDTTYRSSYNDEEDVYTPDEANQSFYGNSGGVALEVVGEGGLSSLPLGVSFLDKHTSEGGSAVPPLPRRNGRGRGYESGEGTSPPMNRRSLGESGLPERWDQTEGTHVMNEEDRGDGYDGQADWITQMRGTNYVDGHAYKAARVYGNSPEGIPEGELSRPDWGWPTTPLSRWDPRGETPPWGDDHEGYGFSPQLDDDWGGEYGRKGRRRDELGRRLRRDELGRKRTRDELRRRRRRSPRAVPRQRRRTPTRGRTAKRLTGREAGLVRKNGPTGKSRNGNAMRFRSSGRSVRGRSQRRRPVGGRPVLRKPLLRKPLLRKPVRAFAPKTSRVVMGRR</sequence>
<feature type="compositionally biased region" description="Basic and acidic residues" evidence="3">
    <location>
        <begin position="531"/>
        <end position="546"/>
    </location>
</feature>
<gene>
    <name evidence="4" type="ORF">PVT01_100029300</name>
</gene>
<dbReference type="EC" id="3.4.21.62" evidence="2"/>
<feature type="region of interest" description="Disordered" evidence="3">
    <location>
        <begin position="531"/>
        <end position="565"/>
    </location>
</feature>
<dbReference type="AlphaFoldDB" id="A0A1G4GYY3"/>
<evidence type="ECO:0000256" key="1">
    <source>
        <dbReference type="ARBA" id="ARBA00023529"/>
    </source>
</evidence>
<dbReference type="VEuPathDB" id="PlasmoDB:PVW1_100050800"/>
<comment type="catalytic activity">
    <reaction evidence="1">
        <text>Hydrolysis of proteins with broad specificity for peptide bonds, and a preference for a large uncharged residue in P1. Hydrolyzes peptide amides.</text>
        <dbReference type="EC" id="3.4.21.62"/>
    </reaction>
</comment>
<protein>
    <recommendedName>
        <fullName evidence="2">subtilisin</fullName>
        <ecNumber evidence="2">3.4.21.62</ecNumber>
    </recommendedName>
</protein>
<evidence type="ECO:0000313" key="5">
    <source>
        <dbReference type="Proteomes" id="UP000196402"/>
    </source>
</evidence>